<proteinExistence type="predicted"/>
<accession>A0A1G8IJC9</accession>
<dbReference type="EMBL" id="FNEE01000001">
    <property type="protein sequence ID" value="SDI19024.1"/>
    <property type="molecule type" value="Genomic_DNA"/>
</dbReference>
<gene>
    <name evidence="3" type="ORF">SAMN05428953_101396</name>
</gene>
<organism evidence="3 4">
    <name type="scientific">Mesorhizobium muleiense</name>
    <dbReference type="NCBI Taxonomy" id="1004279"/>
    <lineage>
        <taxon>Bacteria</taxon>
        <taxon>Pseudomonadati</taxon>
        <taxon>Pseudomonadota</taxon>
        <taxon>Alphaproteobacteria</taxon>
        <taxon>Hyphomicrobiales</taxon>
        <taxon>Phyllobacteriaceae</taxon>
        <taxon>Mesorhizobium</taxon>
    </lineage>
</organism>
<evidence type="ECO:0000313" key="4">
    <source>
        <dbReference type="Proteomes" id="UP000198894"/>
    </source>
</evidence>
<dbReference type="AlphaFoldDB" id="A0A1G8IJC9"/>
<keyword evidence="4" id="KW-1185">Reference proteome</keyword>
<name>A0A1G8IJC9_9HYPH</name>
<keyword evidence="2" id="KW-0732">Signal</keyword>
<feature type="signal peptide" evidence="2">
    <location>
        <begin position="1"/>
        <end position="22"/>
    </location>
</feature>
<evidence type="ECO:0000256" key="1">
    <source>
        <dbReference type="SAM" id="MobiDB-lite"/>
    </source>
</evidence>
<feature type="chain" id="PRO_5011707132" evidence="2">
    <location>
        <begin position="23"/>
        <end position="75"/>
    </location>
</feature>
<evidence type="ECO:0000313" key="3">
    <source>
        <dbReference type="EMBL" id="SDI19024.1"/>
    </source>
</evidence>
<reference evidence="4" key="1">
    <citation type="submission" date="2016-10" db="EMBL/GenBank/DDBJ databases">
        <authorList>
            <person name="Varghese N."/>
            <person name="Submissions S."/>
        </authorList>
    </citation>
    <scope>NUCLEOTIDE SEQUENCE [LARGE SCALE GENOMIC DNA]</scope>
    <source>
        <strain evidence="4">CGMCC 1.11022</strain>
    </source>
</reference>
<evidence type="ECO:0000256" key="2">
    <source>
        <dbReference type="SAM" id="SignalP"/>
    </source>
</evidence>
<protein>
    <submittedName>
        <fullName evidence="3">Uncharacterized protein</fullName>
    </submittedName>
</protein>
<dbReference type="Proteomes" id="UP000198894">
    <property type="component" value="Unassembled WGS sequence"/>
</dbReference>
<feature type="region of interest" description="Disordered" evidence="1">
    <location>
        <begin position="25"/>
        <end position="75"/>
    </location>
</feature>
<dbReference type="RefSeq" id="WP_091590823.1">
    <property type="nucleotide sequence ID" value="NZ_FNEE01000001.1"/>
</dbReference>
<sequence length="75" mass="7534">MTGLSLTSLSFLSALVAALALAGCSNEAEPTQGSTSSTEPTQSNTNTVDQNPEVDKDPTPKTTTGGDQPGTPPAQ</sequence>
<feature type="compositionally biased region" description="Polar residues" evidence="1">
    <location>
        <begin position="28"/>
        <end position="50"/>
    </location>
</feature>